<comment type="caution">
    <text evidence="1">The sequence shown here is derived from an EMBL/GenBank/DDBJ whole genome shotgun (WGS) entry which is preliminary data.</text>
</comment>
<organism evidence="1 2">
    <name type="scientific">Taklimakanibacter albus</name>
    <dbReference type="NCBI Taxonomy" id="2800327"/>
    <lineage>
        <taxon>Bacteria</taxon>
        <taxon>Pseudomonadati</taxon>
        <taxon>Pseudomonadota</taxon>
        <taxon>Alphaproteobacteria</taxon>
        <taxon>Hyphomicrobiales</taxon>
        <taxon>Aestuariivirgaceae</taxon>
        <taxon>Taklimakanibacter</taxon>
    </lineage>
</organism>
<reference evidence="1" key="1">
    <citation type="submission" date="2021-01" db="EMBL/GenBank/DDBJ databases">
        <authorList>
            <person name="Sun Q."/>
        </authorList>
    </citation>
    <scope>NUCLEOTIDE SEQUENCE</scope>
    <source>
        <strain evidence="1">YIM B02566</strain>
    </source>
</reference>
<evidence type="ECO:0000313" key="2">
    <source>
        <dbReference type="Proteomes" id="UP000616151"/>
    </source>
</evidence>
<protein>
    <submittedName>
        <fullName evidence="1">GFA family protein</fullName>
    </submittedName>
</protein>
<sequence length="141" mass="15174">MSDHKTGSCLCGAVKFTVTGPLRAVIACHCQQCRKQTGNYMSATGTKDEYLDFTETRGLKWYRSSDTAKRGFCSECGSSLFWKGDGRDYTAIAAGALDGPTGLKLAGHIFCDDAGDYYEISGGEYRQGQWGANVAAPSKAE</sequence>
<dbReference type="EMBL" id="JAENHL010000008">
    <property type="protein sequence ID" value="MBK1869281.1"/>
    <property type="molecule type" value="Genomic_DNA"/>
</dbReference>
<dbReference type="Proteomes" id="UP000616151">
    <property type="component" value="Unassembled WGS sequence"/>
</dbReference>
<name>A0ACC5R9C6_9HYPH</name>
<gene>
    <name evidence="1" type="ORF">JHL16_23170</name>
</gene>
<proteinExistence type="predicted"/>
<keyword evidence="2" id="KW-1185">Reference proteome</keyword>
<evidence type="ECO:0000313" key="1">
    <source>
        <dbReference type="EMBL" id="MBK1869281.1"/>
    </source>
</evidence>
<accession>A0ACC5R9C6</accession>